<reference evidence="3 4" key="1">
    <citation type="journal article" date="2016" name="Nat. Commun.">
        <title>Thousands of microbial genomes shed light on interconnected biogeochemical processes in an aquifer system.</title>
        <authorList>
            <person name="Anantharaman K."/>
            <person name="Brown C.T."/>
            <person name="Hug L.A."/>
            <person name="Sharon I."/>
            <person name="Castelle C.J."/>
            <person name="Probst A.J."/>
            <person name="Thomas B.C."/>
            <person name="Singh A."/>
            <person name="Wilkins M.J."/>
            <person name="Karaoz U."/>
            <person name="Brodie E.L."/>
            <person name="Williams K.H."/>
            <person name="Hubbard S.S."/>
            <person name="Banfield J.F."/>
        </authorList>
    </citation>
    <scope>NUCLEOTIDE SEQUENCE [LARGE SCALE GENOMIC DNA]</scope>
</reference>
<dbReference type="InterPro" id="IPR011055">
    <property type="entry name" value="Dup_hybrid_motif"/>
</dbReference>
<dbReference type="CDD" id="cd12797">
    <property type="entry name" value="M23_peptidase"/>
    <property type="match status" value="1"/>
</dbReference>
<dbReference type="AlphaFoldDB" id="A0A1G2FWQ9"/>
<dbReference type="InterPro" id="IPR050570">
    <property type="entry name" value="Cell_wall_metabolism_enzyme"/>
</dbReference>
<accession>A0A1G2FWQ9</accession>
<evidence type="ECO:0000256" key="1">
    <source>
        <dbReference type="SAM" id="Coils"/>
    </source>
</evidence>
<dbReference type="Pfam" id="PF01551">
    <property type="entry name" value="Peptidase_M23"/>
    <property type="match status" value="1"/>
</dbReference>
<feature type="coiled-coil region" evidence="1">
    <location>
        <begin position="5"/>
        <end position="88"/>
    </location>
</feature>
<evidence type="ECO:0000313" key="4">
    <source>
        <dbReference type="Proteomes" id="UP000177126"/>
    </source>
</evidence>
<name>A0A1G2FWQ9_9BACT</name>
<dbReference type="PANTHER" id="PTHR21666">
    <property type="entry name" value="PEPTIDASE-RELATED"/>
    <property type="match status" value="1"/>
</dbReference>
<dbReference type="EMBL" id="MHNF01000004">
    <property type="protein sequence ID" value="OGZ42050.1"/>
    <property type="molecule type" value="Genomic_DNA"/>
</dbReference>
<dbReference type="Gene3D" id="6.10.250.3150">
    <property type="match status" value="1"/>
</dbReference>
<dbReference type="Proteomes" id="UP000177126">
    <property type="component" value="Unassembled WGS sequence"/>
</dbReference>
<sequence length="376" mass="41842">MEKQIAQYKDMVRNSQNQSNTLKNAIAQMEAQIKKLEAQVRLTQTKISQTSLKIQGLSGDISTQNIELEKQRNNLSQTIQAINEYDQTGPLELVFGSGNFSDMLSQAQYVNNLQTGLQQKLDAIKEFKAQLETQKIESENQKTLLENFKKQLSGQTLVLDSQRDDQKDLLATTKNQEKIYQSTLTTLQKQRDQVERDIYLAEEKLRRAINPNSIPNAQKGILAWPIKNTLVQIYGCITTSFARNSYPACNEGKGNGGFHNGLDIDLETGDPVAAALDGTISGVGNMARYAYGKWITIKHDNGLTTLYAHLSVQSVNVGQKVKTDDIIGYGGSTGYSTGSHLHFTVYATNTFHVEPNRYGYPTPLGGPLNPLLYLDQ</sequence>
<evidence type="ECO:0000259" key="2">
    <source>
        <dbReference type="Pfam" id="PF01551"/>
    </source>
</evidence>
<protein>
    <recommendedName>
        <fullName evidence="2">M23ase beta-sheet core domain-containing protein</fullName>
    </recommendedName>
</protein>
<keyword evidence="1" id="KW-0175">Coiled coil</keyword>
<dbReference type="PANTHER" id="PTHR21666:SF270">
    <property type="entry name" value="MUREIN HYDROLASE ACTIVATOR ENVC"/>
    <property type="match status" value="1"/>
</dbReference>
<comment type="caution">
    <text evidence="3">The sequence shown here is derived from an EMBL/GenBank/DDBJ whole genome shotgun (WGS) entry which is preliminary data.</text>
</comment>
<dbReference type="InterPro" id="IPR016047">
    <property type="entry name" value="M23ase_b-sheet_dom"/>
</dbReference>
<gene>
    <name evidence="3" type="ORF">A3B04_02640</name>
</gene>
<dbReference type="Gene3D" id="2.70.70.10">
    <property type="entry name" value="Glucose Permease (Domain IIA)"/>
    <property type="match status" value="1"/>
</dbReference>
<dbReference type="GO" id="GO:0004222">
    <property type="term" value="F:metalloendopeptidase activity"/>
    <property type="evidence" value="ECO:0007669"/>
    <property type="project" value="TreeGrafter"/>
</dbReference>
<feature type="domain" description="M23ase beta-sheet core" evidence="2">
    <location>
        <begin position="258"/>
        <end position="349"/>
    </location>
</feature>
<proteinExistence type="predicted"/>
<evidence type="ECO:0000313" key="3">
    <source>
        <dbReference type="EMBL" id="OGZ42050.1"/>
    </source>
</evidence>
<dbReference type="SUPFAM" id="SSF51261">
    <property type="entry name" value="Duplicated hybrid motif"/>
    <property type="match status" value="1"/>
</dbReference>
<feature type="coiled-coil region" evidence="1">
    <location>
        <begin position="117"/>
        <end position="151"/>
    </location>
</feature>
<organism evidence="3 4">
    <name type="scientific">Candidatus Portnoybacteria bacterium RIFCSPLOWO2_02_FULL_39_11</name>
    <dbReference type="NCBI Taxonomy" id="1802001"/>
    <lineage>
        <taxon>Bacteria</taxon>
        <taxon>Candidatus Portnoyibacteriota</taxon>
    </lineage>
</organism>